<evidence type="ECO:0000313" key="3">
    <source>
        <dbReference type="WBParaSite" id="maker-uti_cns_0014093-snap-gene-0.4-mRNA-1"/>
    </source>
</evidence>
<organism evidence="2 3">
    <name type="scientific">Macrostomum lignano</name>
    <dbReference type="NCBI Taxonomy" id="282301"/>
    <lineage>
        <taxon>Eukaryota</taxon>
        <taxon>Metazoa</taxon>
        <taxon>Spiralia</taxon>
        <taxon>Lophotrochozoa</taxon>
        <taxon>Platyhelminthes</taxon>
        <taxon>Rhabditophora</taxon>
        <taxon>Macrostomorpha</taxon>
        <taxon>Macrostomida</taxon>
        <taxon>Macrostomidae</taxon>
        <taxon>Macrostomum</taxon>
    </lineage>
</organism>
<feature type="compositionally biased region" description="Polar residues" evidence="1">
    <location>
        <begin position="1"/>
        <end position="12"/>
    </location>
</feature>
<protein>
    <submittedName>
        <fullName evidence="3">SWIM-type domain-containing protein</fullName>
    </submittedName>
</protein>
<proteinExistence type="predicted"/>
<keyword evidence="2" id="KW-1185">Reference proteome</keyword>
<dbReference type="Proteomes" id="UP000095280">
    <property type="component" value="Unplaced"/>
</dbReference>
<feature type="region of interest" description="Disordered" evidence="1">
    <location>
        <begin position="1"/>
        <end position="20"/>
    </location>
</feature>
<sequence>PDESGATASTADASEGAAPLDLSVRSDHPAYYEVASTGAKVGLKTAVSLINRYTTRLASMGCTRPPSPYFDTALNPTSGRIAAACSCPGPAPLCSRCQRSAALEAVRLLTRRATGDHLLPSEREARCAVEDCAATAGTGHARPYAWCRNPSPEPAAPSCSGTRLPSTVAATAHLNSSSTVLLSQAG</sequence>
<reference evidence="3" key="1">
    <citation type="submission" date="2016-11" db="UniProtKB">
        <authorList>
            <consortium name="WormBaseParasite"/>
        </authorList>
    </citation>
    <scope>IDENTIFICATION</scope>
</reference>
<name>A0A1I8IMH4_9PLAT</name>
<evidence type="ECO:0000256" key="1">
    <source>
        <dbReference type="SAM" id="MobiDB-lite"/>
    </source>
</evidence>
<dbReference type="AlphaFoldDB" id="A0A1I8IMH4"/>
<accession>A0A1I8IMH4</accession>
<dbReference type="WBParaSite" id="maker-uti_cns_0014093-snap-gene-0.4-mRNA-1">
    <property type="protein sequence ID" value="maker-uti_cns_0014093-snap-gene-0.4-mRNA-1"/>
    <property type="gene ID" value="maker-uti_cns_0014093-snap-gene-0.4"/>
</dbReference>
<evidence type="ECO:0000313" key="2">
    <source>
        <dbReference type="Proteomes" id="UP000095280"/>
    </source>
</evidence>